<dbReference type="Gene3D" id="3.40.50.300">
    <property type="entry name" value="P-loop containing nucleotide triphosphate hydrolases"/>
    <property type="match status" value="1"/>
</dbReference>
<dbReference type="eggNOG" id="KOG1840">
    <property type="taxonomic scope" value="Eukaryota"/>
</dbReference>
<evidence type="ECO:0000313" key="3">
    <source>
        <dbReference type="Proteomes" id="UP000027238"/>
    </source>
</evidence>
<accession>A0A066X1P7</accession>
<evidence type="ECO:0000313" key="2">
    <source>
        <dbReference type="EMBL" id="KDN59935.1"/>
    </source>
</evidence>
<protein>
    <recommendedName>
        <fullName evidence="1">Orc1-like AAA ATPase domain-containing protein</fullName>
    </recommendedName>
</protein>
<sequence length="218" mass="25082">MLIPNVLLHCPAKTSAAWFELPFKLPGVNSVSRFVARQEELQRLHKALEWTGERRTVVLHGLGGMGKTQTTNEFAKKHRDEYSAVIWLDARDTTTLKQGYRHLAKRIERETLCLPYVRNAITNGDHDEIVESAMRWLDEPKNNRWLVIYDNYDDVTIQNRGSAIEDVASGERNIRDVDETFRKPTTYVPFFLRQNMALSSSRLARHLYGLESAYSSGS</sequence>
<reference evidence="3" key="1">
    <citation type="journal article" date="2014" name="Genome Announc.">
        <title>Draft genome sequence of Colletotrichum sublineola, a destructive pathogen of cultivated sorghum.</title>
        <authorList>
            <person name="Baroncelli R."/>
            <person name="Sanz-Martin J.M."/>
            <person name="Rech G.E."/>
            <person name="Sukno S.A."/>
            <person name="Thon M.R."/>
        </authorList>
    </citation>
    <scope>NUCLEOTIDE SEQUENCE [LARGE SCALE GENOMIC DNA]</scope>
    <source>
        <strain evidence="3">TX430BB</strain>
    </source>
</reference>
<dbReference type="InterPro" id="IPR027417">
    <property type="entry name" value="P-loop_NTPase"/>
</dbReference>
<gene>
    <name evidence="2" type="ORF">CSUB01_12502</name>
</gene>
<comment type="caution">
    <text evidence="2">The sequence shown here is derived from an EMBL/GenBank/DDBJ whole genome shotgun (WGS) entry which is preliminary data.</text>
</comment>
<dbReference type="STRING" id="1173701.A0A066X1P7"/>
<dbReference type="HOGENOM" id="CLU_1266813_0_0_1"/>
<dbReference type="EMBL" id="JMSE01001573">
    <property type="protein sequence ID" value="KDN59935.1"/>
    <property type="molecule type" value="Genomic_DNA"/>
</dbReference>
<organism evidence="2 3">
    <name type="scientific">Colletotrichum sublineola</name>
    <name type="common">Sorghum anthracnose fungus</name>
    <dbReference type="NCBI Taxonomy" id="1173701"/>
    <lineage>
        <taxon>Eukaryota</taxon>
        <taxon>Fungi</taxon>
        <taxon>Dikarya</taxon>
        <taxon>Ascomycota</taxon>
        <taxon>Pezizomycotina</taxon>
        <taxon>Sordariomycetes</taxon>
        <taxon>Hypocreomycetidae</taxon>
        <taxon>Glomerellales</taxon>
        <taxon>Glomerellaceae</taxon>
        <taxon>Colletotrichum</taxon>
        <taxon>Colletotrichum graminicola species complex</taxon>
    </lineage>
</organism>
<feature type="domain" description="Orc1-like AAA ATPase" evidence="1">
    <location>
        <begin position="33"/>
        <end position="119"/>
    </location>
</feature>
<dbReference type="Pfam" id="PF13191">
    <property type="entry name" value="AAA_16"/>
    <property type="match status" value="1"/>
</dbReference>
<dbReference type="AlphaFoldDB" id="A0A066X1P7"/>
<proteinExistence type="predicted"/>
<dbReference type="InterPro" id="IPR041664">
    <property type="entry name" value="AAA_16"/>
</dbReference>
<dbReference type="Proteomes" id="UP000027238">
    <property type="component" value="Unassembled WGS sequence"/>
</dbReference>
<dbReference type="OrthoDB" id="4842036at2759"/>
<dbReference type="SUPFAM" id="SSF52540">
    <property type="entry name" value="P-loop containing nucleoside triphosphate hydrolases"/>
    <property type="match status" value="1"/>
</dbReference>
<keyword evidence="3" id="KW-1185">Reference proteome</keyword>
<evidence type="ECO:0000259" key="1">
    <source>
        <dbReference type="Pfam" id="PF13191"/>
    </source>
</evidence>
<name>A0A066X1P7_COLSU</name>